<reference evidence="5 6" key="1">
    <citation type="submission" date="2018-04" db="EMBL/GenBank/DDBJ databases">
        <title>Sphingobacterium cortibacter sp. nov.</title>
        <authorList>
            <person name="Li Y."/>
        </authorList>
    </citation>
    <scope>NUCLEOTIDE SEQUENCE [LARGE SCALE GENOMIC DNA]</scope>
    <source>
        <strain evidence="5 6">2c-3</strain>
    </source>
</reference>
<comment type="caution">
    <text evidence="5">The sequence shown here is derived from an EMBL/GenBank/DDBJ whole genome shotgun (WGS) entry which is preliminary data.</text>
</comment>
<dbReference type="InterPro" id="IPR018062">
    <property type="entry name" value="HTH_AraC-typ_CS"/>
</dbReference>
<evidence type="ECO:0000256" key="1">
    <source>
        <dbReference type="ARBA" id="ARBA00023015"/>
    </source>
</evidence>
<dbReference type="EMBL" id="QDKG01000002">
    <property type="protein sequence ID" value="PVH25763.1"/>
    <property type="molecule type" value="Genomic_DNA"/>
</dbReference>
<evidence type="ECO:0000256" key="2">
    <source>
        <dbReference type="ARBA" id="ARBA00023125"/>
    </source>
</evidence>
<evidence type="ECO:0000259" key="4">
    <source>
        <dbReference type="PROSITE" id="PS01124"/>
    </source>
</evidence>
<dbReference type="InterPro" id="IPR009057">
    <property type="entry name" value="Homeodomain-like_sf"/>
</dbReference>
<dbReference type="Gene3D" id="1.10.10.60">
    <property type="entry name" value="Homeodomain-like"/>
    <property type="match status" value="1"/>
</dbReference>
<dbReference type="PANTHER" id="PTHR47893">
    <property type="entry name" value="REGULATORY PROTEIN PCHR"/>
    <property type="match status" value="1"/>
</dbReference>
<accession>A0A2T8HK46</accession>
<keyword evidence="6" id="KW-1185">Reference proteome</keyword>
<evidence type="ECO:0000313" key="5">
    <source>
        <dbReference type="EMBL" id="PVH25763.1"/>
    </source>
</evidence>
<keyword evidence="1" id="KW-0805">Transcription regulation</keyword>
<keyword evidence="2" id="KW-0238">DNA-binding</keyword>
<proteinExistence type="predicted"/>
<dbReference type="Proteomes" id="UP000245627">
    <property type="component" value="Unassembled WGS sequence"/>
</dbReference>
<dbReference type="InterPro" id="IPR018060">
    <property type="entry name" value="HTH_AraC"/>
</dbReference>
<evidence type="ECO:0000256" key="3">
    <source>
        <dbReference type="ARBA" id="ARBA00023163"/>
    </source>
</evidence>
<dbReference type="GO" id="GO:0003700">
    <property type="term" value="F:DNA-binding transcription factor activity"/>
    <property type="evidence" value="ECO:0007669"/>
    <property type="project" value="InterPro"/>
</dbReference>
<protein>
    <recommendedName>
        <fullName evidence="4">HTH araC/xylS-type domain-containing protein</fullName>
    </recommendedName>
</protein>
<dbReference type="PROSITE" id="PS01124">
    <property type="entry name" value="HTH_ARAC_FAMILY_2"/>
    <property type="match status" value="1"/>
</dbReference>
<dbReference type="RefSeq" id="WP_116775334.1">
    <property type="nucleotide sequence ID" value="NZ_QDKG01000002.1"/>
</dbReference>
<dbReference type="PROSITE" id="PS00041">
    <property type="entry name" value="HTH_ARAC_FAMILY_1"/>
    <property type="match status" value="1"/>
</dbReference>
<gene>
    <name evidence="5" type="ORF">DC487_07460</name>
</gene>
<sequence length="331" mass="38679">MVKREQRAVQDFFYLDEIWQGSSRENPCVEKSLHNEMGDFKTIYIHESEKLAIREYHSIYHEDCTLKSTVDESLYVEMSFFLHSHTIKDRIDGRPNEYLPYHGYVYFVPKGANFEVTLEKHKNYRHVDMYLEIGHLEEWIATHAYVKKFVEDVRADRAAHLFPAGIPICPEIANLLLDIKASELDAISREYFIKGKIYLLLSLLFQKAQHMAAPNKKQSVTLRQDEQDKLDHIAQLMEQNLDKFYSTEFLAKEFGVNEFKLKKGFKQRYEMGLFEFAIKLKMQRAKELISNRSHTFKEIAYLLGYSAPSSFSVAFKRATGLSPLQYSKGVG</sequence>
<name>A0A2T8HK46_9SPHI</name>
<dbReference type="AlphaFoldDB" id="A0A2T8HK46"/>
<dbReference type="SMART" id="SM00342">
    <property type="entry name" value="HTH_ARAC"/>
    <property type="match status" value="1"/>
</dbReference>
<dbReference type="SUPFAM" id="SSF46689">
    <property type="entry name" value="Homeodomain-like"/>
    <property type="match status" value="1"/>
</dbReference>
<evidence type="ECO:0000313" key="6">
    <source>
        <dbReference type="Proteomes" id="UP000245627"/>
    </source>
</evidence>
<organism evidence="5 6">
    <name type="scientific">Sphingobacterium corticibacter</name>
    <dbReference type="NCBI Taxonomy" id="2171749"/>
    <lineage>
        <taxon>Bacteria</taxon>
        <taxon>Pseudomonadati</taxon>
        <taxon>Bacteroidota</taxon>
        <taxon>Sphingobacteriia</taxon>
        <taxon>Sphingobacteriales</taxon>
        <taxon>Sphingobacteriaceae</taxon>
        <taxon>Sphingobacterium</taxon>
    </lineage>
</organism>
<keyword evidence="3" id="KW-0804">Transcription</keyword>
<dbReference type="InterPro" id="IPR053142">
    <property type="entry name" value="PchR_regulatory_protein"/>
</dbReference>
<feature type="domain" description="HTH araC/xylS-type" evidence="4">
    <location>
        <begin position="231"/>
        <end position="329"/>
    </location>
</feature>
<dbReference type="PANTHER" id="PTHR47893:SF1">
    <property type="entry name" value="REGULATORY PROTEIN PCHR"/>
    <property type="match status" value="1"/>
</dbReference>
<dbReference type="OrthoDB" id="799767at2"/>
<dbReference type="Pfam" id="PF12833">
    <property type="entry name" value="HTH_18"/>
    <property type="match status" value="1"/>
</dbReference>
<dbReference type="GO" id="GO:0043565">
    <property type="term" value="F:sequence-specific DNA binding"/>
    <property type="evidence" value="ECO:0007669"/>
    <property type="project" value="InterPro"/>
</dbReference>